<organism evidence="2 3">
    <name type="scientific">Filimonas lacunae</name>
    <dbReference type="NCBI Taxonomy" id="477680"/>
    <lineage>
        <taxon>Bacteria</taxon>
        <taxon>Pseudomonadati</taxon>
        <taxon>Bacteroidota</taxon>
        <taxon>Chitinophagia</taxon>
        <taxon>Chitinophagales</taxon>
        <taxon>Chitinophagaceae</taxon>
        <taxon>Filimonas</taxon>
    </lineage>
</organism>
<dbReference type="InterPro" id="IPR003343">
    <property type="entry name" value="Big_2"/>
</dbReference>
<accession>A0A173MDQ6</accession>
<dbReference type="InterPro" id="IPR026444">
    <property type="entry name" value="Secre_tail"/>
</dbReference>
<dbReference type="RefSeq" id="WP_076381214.1">
    <property type="nucleotide sequence ID" value="NZ_AP017422.1"/>
</dbReference>
<dbReference type="SMART" id="SM00635">
    <property type="entry name" value="BID_2"/>
    <property type="match status" value="3"/>
</dbReference>
<feature type="domain" description="BIG2" evidence="1">
    <location>
        <begin position="647"/>
        <end position="721"/>
    </location>
</feature>
<dbReference type="Gene3D" id="3.30.160.710">
    <property type="match status" value="2"/>
</dbReference>
<dbReference type="NCBIfam" id="TIGR04183">
    <property type="entry name" value="Por_Secre_tail"/>
    <property type="match status" value="1"/>
</dbReference>
<dbReference type="Proteomes" id="UP000186917">
    <property type="component" value="Unassembled WGS sequence"/>
</dbReference>
<dbReference type="EMBL" id="FTOR01000008">
    <property type="protein sequence ID" value="SIT29007.1"/>
    <property type="molecule type" value="Genomic_DNA"/>
</dbReference>
<dbReference type="InterPro" id="IPR041286">
    <property type="entry name" value="MBG_2"/>
</dbReference>
<dbReference type="InterPro" id="IPR008964">
    <property type="entry name" value="Invasin/intimin_cell_adhesion"/>
</dbReference>
<gene>
    <name evidence="2" type="ORF">SAMN05421788_108194</name>
</gene>
<name>A0A173MDQ6_9BACT</name>
<dbReference type="AlphaFoldDB" id="A0A173MDQ6"/>
<feature type="domain" description="BIG2" evidence="1">
    <location>
        <begin position="313"/>
        <end position="383"/>
    </location>
</feature>
<dbReference type="STRING" id="477680.SAMN05421788_108194"/>
<reference evidence="3" key="1">
    <citation type="submission" date="2017-01" db="EMBL/GenBank/DDBJ databases">
        <authorList>
            <person name="Varghese N."/>
            <person name="Submissions S."/>
        </authorList>
    </citation>
    <scope>NUCLEOTIDE SEQUENCE [LARGE SCALE GENOMIC DNA]</scope>
    <source>
        <strain evidence="3">DSM 21054</strain>
    </source>
</reference>
<dbReference type="SUPFAM" id="SSF49373">
    <property type="entry name" value="Invasin/intimin cell-adhesion fragments"/>
    <property type="match status" value="4"/>
</dbReference>
<feature type="domain" description="BIG2" evidence="1">
    <location>
        <begin position="483"/>
        <end position="555"/>
    </location>
</feature>
<dbReference type="KEGG" id="fln:FLA_1671"/>
<dbReference type="Pfam" id="PF18676">
    <property type="entry name" value="MBG_2"/>
    <property type="match status" value="2"/>
</dbReference>
<evidence type="ECO:0000313" key="2">
    <source>
        <dbReference type="EMBL" id="SIT29007.1"/>
    </source>
</evidence>
<proteinExistence type="predicted"/>
<sequence length="899" mass="92712">MKKLILQFCFLGLFFIAGKSQTLTEVILPQYMYGNGTTGGSIITFAFRAKISGLTASSTYRYNNLAVLVADDQTKTGTGYSQVAKETANFNRNVTTAALTGSNTGTFVSDANGEYTGWFILEPYGVKFTAGNEVLMQVNLGAAGGGQSITKRLYSSNTVKVINWGSSAANNGTAIRSVAKAGVAKNFVMLYDTDTATVNVRPISSAVIESDGLDISTQTLASAFASFYKTDVDAKDKAWGTLIPNNLANGIRKIIRYNFDGSQAGFNTSATGSWPASATTTVSTVNATGGITDVIVLDGDQVTLDAPVKTKAELAFPATFPAEVYTTATDFSAGVTSKSLVTIAYSSSNETVATIDAAGLIHIVGAGSVTIKAVQAEDATYAADSAEVSLLVTVPKTVPTLVFPDAFPATVIVSAADFNAGVTSNSPVAITYTSSNAAAATIDANGLIHIVGLGTTVITASQESDATYTEATATKTLTVVDKPVPTTSFLPFSTKIYGDVPFDVTATASSGATVIYTTDNPSVAQIVNNQVTVTGAGTATITATFPATSSYSQASTSQVLTVQKKALSIVADNITKKQGDANPALTVTYIGLVNGDTYATALQTPVQVSTSVTTTSPAGIYPISVNGGIAANYTLTLVPGTLTVEAVFKENVISFPALSMKVYGSADVEAGATASSGLAVTYTSSNTNVVVISGTKIHIVGAGAATITASQAGNSTYAAASPVTQTVTVNKALLTVSTIDTSKTQGVVNPDFILTFSGFVYSDNASSLTTLPVAVTSATTSSPAGVYPVVVSGGIADNYDFLYINGKFTIYPASGKTNDEVVGYCDAPGQLKISVLSKSATRAAIQLYDASGKKVVDLTVQLSAGFNVYHVDVSRLAAGVYPLRVVGNDLLLKYKAVIR</sequence>
<dbReference type="Gene3D" id="2.60.40.1080">
    <property type="match status" value="2"/>
</dbReference>
<evidence type="ECO:0000259" key="1">
    <source>
        <dbReference type="SMART" id="SM00635"/>
    </source>
</evidence>
<dbReference type="OrthoDB" id="355609at2"/>
<evidence type="ECO:0000313" key="3">
    <source>
        <dbReference type="Proteomes" id="UP000186917"/>
    </source>
</evidence>
<keyword evidence="3" id="KW-1185">Reference proteome</keyword>
<protein>
    <submittedName>
        <fullName evidence="2">Por secretion system C-terminal sorting domain-containing protein</fullName>
    </submittedName>
</protein>